<protein>
    <submittedName>
        <fullName evidence="1">Uncharacterized protein</fullName>
    </submittedName>
</protein>
<evidence type="ECO:0000313" key="2">
    <source>
        <dbReference type="Proteomes" id="UP000053462"/>
    </source>
</evidence>
<sequence length="274" mass="31752">MGVDNYVYLVFDMKLGDVRRFLEEEFKLESWDDDGEDTWVLDLKRYSLLDEEFQRVASGELAFDPPLRTTEGERIINADFRIYSVKGYTILEIHPAWRSRWGYVLSSELIRLLKKFMRAEPLLICGYRDDADLTELGFKHNNQLILINWLPKVVKTGRLEVIPSALTVVKRELLKMDTGLYGVSIPWRPGERGFLFIGELNDYAVIWFLGIVDLDDPENVLESLYEPSELACDLVIPVVLPLRDLGLVEDKRWQKIAENAFKTQISGTYNNPQL</sequence>
<reference evidence="1 2" key="1">
    <citation type="submission" date="2015-10" db="EMBL/GenBank/DDBJ databases">
        <title>Draft genome sequence of Thermococcus celericrescens strain DSM 17994.</title>
        <authorList>
            <person name="Hong S.-J."/>
            <person name="Park C.-E."/>
            <person name="Shin J.-H."/>
        </authorList>
    </citation>
    <scope>NUCLEOTIDE SEQUENCE [LARGE SCALE GENOMIC DNA]</scope>
    <source>
        <strain evidence="1 2">DSM 17994</strain>
    </source>
</reference>
<dbReference type="EMBL" id="LLYW01000018">
    <property type="protein sequence ID" value="KUH33620.1"/>
    <property type="molecule type" value="Genomic_DNA"/>
</dbReference>
<gene>
    <name evidence="1" type="ORF">APY94_05345</name>
</gene>
<keyword evidence="2" id="KW-1185">Reference proteome</keyword>
<proteinExistence type="predicted"/>
<accession>A0A100XY85</accession>
<organism evidence="1 2">
    <name type="scientific">Thermococcus celericrescens</name>
    <dbReference type="NCBI Taxonomy" id="227598"/>
    <lineage>
        <taxon>Archaea</taxon>
        <taxon>Methanobacteriati</taxon>
        <taxon>Methanobacteriota</taxon>
        <taxon>Thermococci</taxon>
        <taxon>Thermococcales</taxon>
        <taxon>Thermococcaceae</taxon>
        <taxon>Thermococcus</taxon>
    </lineage>
</organism>
<name>A0A100XY85_9EURY</name>
<dbReference type="STRING" id="227598.APY94_05345"/>
<dbReference type="Proteomes" id="UP000053462">
    <property type="component" value="Unassembled WGS sequence"/>
</dbReference>
<evidence type="ECO:0000313" key="1">
    <source>
        <dbReference type="EMBL" id="KUH33620.1"/>
    </source>
</evidence>
<comment type="caution">
    <text evidence="1">The sequence shown here is derived from an EMBL/GenBank/DDBJ whole genome shotgun (WGS) entry which is preliminary data.</text>
</comment>
<dbReference type="AlphaFoldDB" id="A0A100XY85"/>